<accession>A0ACB0YJ02</accession>
<organism evidence="1 2">
    <name type="scientific">Meloidogyne enterolobii</name>
    <name type="common">Root-knot nematode worm</name>
    <name type="synonym">Meloidogyne mayaguensis</name>
    <dbReference type="NCBI Taxonomy" id="390850"/>
    <lineage>
        <taxon>Eukaryota</taxon>
        <taxon>Metazoa</taxon>
        <taxon>Ecdysozoa</taxon>
        <taxon>Nematoda</taxon>
        <taxon>Chromadorea</taxon>
        <taxon>Rhabditida</taxon>
        <taxon>Tylenchina</taxon>
        <taxon>Tylenchomorpha</taxon>
        <taxon>Tylenchoidea</taxon>
        <taxon>Meloidogynidae</taxon>
        <taxon>Meloidogyninae</taxon>
        <taxon>Meloidogyne</taxon>
    </lineage>
</organism>
<dbReference type="EMBL" id="CAVMJV010000013">
    <property type="protein sequence ID" value="CAK5048854.1"/>
    <property type="molecule type" value="Genomic_DNA"/>
</dbReference>
<keyword evidence="2" id="KW-1185">Reference proteome</keyword>
<proteinExistence type="predicted"/>
<evidence type="ECO:0000313" key="1">
    <source>
        <dbReference type="EMBL" id="CAK5048854.1"/>
    </source>
</evidence>
<sequence>MSDERRSLHTENVELQRRLEGLTPLLAEKETKLIKLEQEIEILNNKLKQQIKEIENLKINLEEKLKENLKQKSEGERIEQRFKLNIETLNNELEESKIREADLERELTETKIKSEQREASYRREEHERYQRVIDELNEQLQQTNERFERSERERNEAEIKIDELRQKNDILEMELELAHDKMSQQQETSRTLEEKQRELHLQEKEHRSAQVRAQRELEALQSLSQSLANENKGLREERADLEERIGELTEMLNIRENRVKRAAELINEFLERYRLTSGRLKQQIGRQAEDCEEFDRLIQKLRQMVNIVSNNPESPTIITNRDGSSLVTNLRPSTTASSSTNSPSLLSASKTTKQRNINKNIGGIKTNINNNRRTKTD</sequence>
<reference evidence="1" key="1">
    <citation type="submission" date="2023-11" db="EMBL/GenBank/DDBJ databases">
        <authorList>
            <person name="Poullet M."/>
        </authorList>
    </citation>
    <scope>NUCLEOTIDE SEQUENCE</scope>
    <source>
        <strain evidence="1">E1834</strain>
    </source>
</reference>
<gene>
    <name evidence="1" type="ORF">MENTE1834_LOCUS12867</name>
</gene>
<comment type="caution">
    <text evidence="1">The sequence shown here is derived from an EMBL/GenBank/DDBJ whole genome shotgun (WGS) entry which is preliminary data.</text>
</comment>
<dbReference type="Proteomes" id="UP001497535">
    <property type="component" value="Unassembled WGS sequence"/>
</dbReference>
<protein>
    <submittedName>
        <fullName evidence="1">Uncharacterized protein</fullName>
    </submittedName>
</protein>
<evidence type="ECO:0000313" key="2">
    <source>
        <dbReference type="Proteomes" id="UP001497535"/>
    </source>
</evidence>
<name>A0ACB0YJ02_MELEN</name>